<evidence type="ECO:0000313" key="8">
    <source>
        <dbReference type="EMBL" id="STX50658.1"/>
    </source>
</evidence>
<feature type="transmembrane region" description="Helical" evidence="6">
    <location>
        <begin position="618"/>
        <end position="641"/>
    </location>
</feature>
<dbReference type="AlphaFoldDB" id="A0A378JIZ0"/>
<dbReference type="RefSeq" id="WP_115330360.1">
    <property type="nucleotide sequence ID" value="NZ_CAAAHP010000004.1"/>
</dbReference>
<gene>
    <name evidence="8" type="primary">ydgH</name>
    <name evidence="8" type="ORF">NCTC13316_00741</name>
</gene>
<keyword evidence="4 6" id="KW-1133">Transmembrane helix</keyword>
<comment type="subcellular location">
    <subcellularLocation>
        <location evidence="1">Cell membrane</location>
        <topology evidence="1">Multi-pass membrane protein</topology>
    </subcellularLocation>
</comment>
<feature type="transmembrane region" description="Helical" evidence="6">
    <location>
        <begin position="551"/>
        <end position="571"/>
    </location>
</feature>
<feature type="domain" description="Membrane transport protein MMPL" evidence="7">
    <location>
        <begin position="408"/>
        <end position="726"/>
    </location>
</feature>
<evidence type="ECO:0000256" key="2">
    <source>
        <dbReference type="ARBA" id="ARBA00022475"/>
    </source>
</evidence>
<feature type="transmembrane region" description="Helical" evidence="6">
    <location>
        <begin position="695"/>
        <end position="720"/>
    </location>
</feature>
<evidence type="ECO:0000256" key="4">
    <source>
        <dbReference type="ARBA" id="ARBA00022989"/>
    </source>
</evidence>
<feature type="domain" description="Membrane transport protein MMPL" evidence="7">
    <location>
        <begin position="78"/>
        <end position="365"/>
    </location>
</feature>
<reference evidence="8 9" key="1">
    <citation type="submission" date="2018-06" db="EMBL/GenBank/DDBJ databases">
        <authorList>
            <consortium name="Pathogen Informatics"/>
            <person name="Doyle S."/>
        </authorList>
    </citation>
    <scope>NUCLEOTIDE SEQUENCE [LARGE SCALE GENOMIC DNA]</scope>
    <source>
        <strain evidence="8 9">NCTC13316</strain>
    </source>
</reference>
<keyword evidence="5 6" id="KW-0472">Membrane</keyword>
<keyword evidence="9" id="KW-1185">Reference proteome</keyword>
<dbReference type="PANTHER" id="PTHR33406">
    <property type="entry name" value="MEMBRANE PROTEIN MJ1562-RELATED"/>
    <property type="match status" value="1"/>
</dbReference>
<dbReference type="Pfam" id="PF03176">
    <property type="entry name" value="MMPL"/>
    <property type="match status" value="2"/>
</dbReference>
<feature type="transmembrane region" description="Helical" evidence="6">
    <location>
        <begin position="190"/>
        <end position="223"/>
    </location>
</feature>
<evidence type="ECO:0000256" key="5">
    <source>
        <dbReference type="ARBA" id="ARBA00023136"/>
    </source>
</evidence>
<dbReference type="OrthoDB" id="7051771at2"/>
<keyword evidence="3 6" id="KW-0812">Transmembrane</keyword>
<evidence type="ECO:0000259" key="7">
    <source>
        <dbReference type="Pfam" id="PF03176"/>
    </source>
</evidence>
<name>A0A378JIZ0_9GAMM</name>
<dbReference type="PANTHER" id="PTHR33406:SF13">
    <property type="entry name" value="MEMBRANE PROTEIN YDFJ"/>
    <property type="match status" value="1"/>
</dbReference>
<dbReference type="InterPro" id="IPR050545">
    <property type="entry name" value="Mycobact_MmpL"/>
</dbReference>
<feature type="transmembrane region" description="Helical" evidence="6">
    <location>
        <begin position="578"/>
        <end position="598"/>
    </location>
</feature>
<dbReference type="GO" id="GO:0005886">
    <property type="term" value="C:plasma membrane"/>
    <property type="evidence" value="ECO:0007669"/>
    <property type="project" value="UniProtKB-SubCell"/>
</dbReference>
<evidence type="ECO:0000256" key="3">
    <source>
        <dbReference type="ARBA" id="ARBA00022692"/>
    </source>
</evidence>
<evidence type="ECO:0000256" key="6">
    <source>
        <dbReference type="SAM" id="Phobius"/>
    </source>
</evidence>
<evidence type="ECO:0000313" key="9">
    <source>
        <dbReference type="Proteomes" id="UP000254794"/>
    </source>
</evidence>
<feature type="transmembrane region" description="Helical" evidence="6">
    <location>
        <begin position="364"/>
        <end position="383"/>
    </location>
</feature>
<feature type="transmembrane region" description="Helical" evidence="6">
    <location>
        <begin position="667"/>
        <end position="689"/>
    </location>
</feature>
<dbReference type="SUPFAM" id="SSF82866">
    <property type="entry name" value="Multidrug efflux transporter AcrB transmembrane domain"/>
    <property type="match status" value="2"/>
</dbReference>
<feature type="transmembrane region" description="Helical" evidence="6">
    <location>
        <begin position="229"/>
        <end position="253"/>
    </location>
</feature>
<feature type="transmembrane region" description="Helical" evidence="6">
    <location>
        <begin position="274"/>
        <end position="298"/>
    </location>
</feature>
<proteinExistence type="predicted"/>
<evidence type="ECO:0000256" key="1">
    <source>
        <dbReference type="ARBA" id="ARBA00004651"/>
    </source>
</evidence>
<organism evidence="8 9">
    <name type="scientific">Legionella busanensis</name>
    <dbReference type="NCBI Taxonomy" id="190655"/>
    <lineage>
        <taxon>Bacteria</taxon>
        <taxon>Pseudomonadati</taxon>
        <taxon>Pseudomonadota</taxon>
        <taxon>Gammaproteobacteria</taxon>
        <taxon>Legionellales</taxon>
        <taxon>Legionellaceae</taxon>
        <taxon>Legionella</taxon>
    </lineage>
</organism>
<dbReference type="Gene3D" id="1.20.1640.10">
    <property type="entry name" value="Multidrug efflux transporter AcrB transmembrane domain"/>
    <property type="match status" value="2"/>
</dbReference>
<keyword evidence="2" id="KW-1003">Cell membrane</keyword>
<accession>A0A378JIZ0</accession>
<protein>
    <submittedName>
        <fullName evidence="8">Membrane protein ydgH</fullName>
    </submittedName>
</protein>
<sequence length="738" mass="82661">MQDSLFFCLGKLIYKLRVHIVWLAIIVVILCLPYLPNIMKPFKSTGFIDATSSSAKAEDYLHNKLGLSSNQILVLYTSEKWVATDSRFKNAIKKSLSGLKKLPVNYEIIYPDGNKTQISKDKHTAYAVIFFDPDQVIDKNLIKDLENNIKTPPNMTMQLGGEAIFEEVIHKQTQKDLYKADLVAAPVSVIVLILVFGTLIAALIPMVLGGGCALIILSLLYFIGQVYTLSIFTINIALLLGLCLCLDYCLFIISRFRDELRKDKTIRSAIATTIATAGKAVFFSGLAVFISLSALLFFPINILFSVGVGGLAAVFVAVCVSVILLPAILAIIRNGINYLSIRFTRKEKASLAWRWLAKKVVKRPLIFFVFTLSLLLLLGYPFLNAKFGISNFRILPQHSPGRAFFNTYIDKFNEQDLTPILLIVTSQNDPILSKANIGKLYDLVKTLKKNPLIDHINSIVNTSSSLTKSQYQTLYNTKSTLDTNSIKSLLATTTTKYATVINIISKYEANSKETKTLISQLRALKPPSGWNFQLTGGPVKNEDVLNKIYSLFPYAVLWIICLTYLVLLILLRSLFLPFKAILMNIVSLCASYGVLVYIFQEGHLQKWLNFDPQGSLDISLLVIIFCALFGFSMDYEVFLLTRIKEYYEQTKDNENSIIFGIEKSSKIITSAALIVIFLCGSFMVADVLMVKQFGLGIAAAIFVDAFLIRTLLVPATMALVKPLNWYLPKWLEKILPKW</sequence>
<dbReference type="EMBL" id="UGOD01000001">
    <property type="protein sequence ID" value="STX50658.1"/>
    <property type="molecule type" value="Genomic_DNA"/>
</dbReference>
<feature type="transmembrane region" description="Helical" evidence="6">
    <location>
        <begin position="12"/>
        <end position="35"/>
    </location>
</feature>
<dbReference type="InterPro" id="IPR004869">
    <property type="entry name" value="MMPL_dom"/>
</dbReference>
<feature type="transmembrane region" description="Helical" evidence="6">
    <location>
        <begin position="304"/>
        <end position="332"/>
    </location>
</feature>
<dbReference type="Proteomes" id="UP000254794">
    <property type="component" value="Unassembled WGS sequence"/>
</dbReference>